<dbReference type="InterPro" id="IPR007863">
    <property type="entry name" value="Peptidase_M16_C"/>
</dbReference>
<dbReference type="Pfam" id="PF05193">
    <property type="entry name" value="Peptidase_M16_C"/>
    <property type="match status" value="2"/>
</dbReference>
<evidence type="ECO:0000256" key="8">
    <source>
        <dbReference type="RuleBase" id="RU004447"/>
    </source>
</evidence>
<evidence type="ECO:0000256" key="3">
    <source>
        <dbReference type="ARBA" id="ARBA00022670"/>
    </source>
</evidence>
<keyword evidence="3 11" id="KW-0645">Protease</keyword>
<feature type="domain" description="Peptidase M16 N-terminal" evidence="9">
    <location>
        <begin position="70"/>
        <end position="207"/>
    </location>
</feature>
<accession>A0A1H7TNA6</accession>
<protein>
    <submittedName>
        <fullName evidence="11">Zinc protease</fullName>
    </submittedName>
</protein>
<dbReference type="AlphaFoldDB" id="A0A1H7TNA6"/>
<dbReference type="PANTHER" id="PTHR43690">
    <property type="entry name" value="NARDILYSIN"/>
    <property type="match status" value="1"/>
</dbReference>
<dbReference type="EMBL" id="FOAB01000006">
    <property type="protein sequence ID" value="SEL86168.1"/>
    <property type="molecule type" value="Genomic_DNA"/>
</dbReference>
<dbReference type="GO" id="GO:0004222">
    <property type="term" value="F:metalloendopeptidase activity"/>
    <property type="evidence" value="ECO:0007669"/>
    <property type="project" value="InterPro"/>
</dbReference>
<dbReference type="Pfam" id="PF00675">
    <property type="entry name" value="Peptidase_M16"/>
    <property type="match status" value="1"/>
</dbReference>
<comment type="cofactor">
    <cofactor evidence="1">
        <name>Zn(2+)</name>
        <dbReference type="ChEBI" id="CHEBI:29105"/>
    </cofactor>
</comment>
<evidence type="ECO:0000313" key="11">
    <source>
        <dbReference type="EMBL" id="SEL86168.1"/>
    </source>
</evidence>
<comment type="similarity">
    <text evidence="2 8">Belongs to the peptidase M16 family.</text>
</comment>
<keyword evidence="7" id="KW-0482">Metalloprotease</keyword>
<dbReference type="PROSITE" id="PS00143">
    <property type="entry name" value="INSULINASE"/>
    <property type="match status" value="1"/>
</dbReference>
<feature type="domain" description="Peptidase M16 C-terminal" evidence="10">
    <location>
        <begin position="715"/>
        <end position="888"/>
    </location>
</feature>
<evidence type="ECO:0000259" key="10">
    <source>
        <dbReference type="Pfam" id="PF05193"/>
    </source>
</evidence>
<gene>
    <name evidence="11" type="ORF">SAMN04487910_3519</name>
</gene>
<dbReference type="InterPro" id="IPR011765">
    <property type="entry name" value="Pept_M16_N"/>
</dbReference>
<keyword evidence="12" id="KW-1185">Reference proteome</keyword>
<dbReference type="InterPro" id="IPR050626">
    <property type="entry name" value="Peptidase_M16"/>
</dbReference>
<evidence type="ECO:0000256" key="6">
    <source>
        <dbReference type="ARBA" id="ARBA00022833"/>
    </source>
</evidence>
<dbReference type="Proteomes" id="UP000198521">
    <property type="component" value="Unassembled WGS sequence"/>
</dbReference>
<dbReference type="Gene3D" id="3.30.830.10">
    <property type="entry name" value="Metalloenzyme, LuxS/M16 peptidase-like"/>
    <property type="match status" value="4"/>
</dbReference>
<evidence type="ECO:0000256" key="5">
    <source>
        <dbReference type="ARBA" id="ARBA00022801"/>
    </source>
</evidence>
<evidence type="ECO:0000313" key="12">
    <source>
        <dbReference type="Proteomes" id="UP000198521"/>
    </source>
</evidence>
<keyword evidence="4" id="KW-0479">Metal-binding</keyword>
<evidence type="ECO:0000256" key="7">
    <source>
        <dbReference type="ARBA" id="ARBA00023049"/>
    </source>
</evidence>
<evidence type="ECO:0000259" key="9">
    <source>
        <dbReference type="Pfam" id="PF00675"/>
    </source>
</evidence>
<feature type="domain" description="Peptidase M16 C-terminal" evidence="10">
    <location>
        <begin position="225"/>
        <end position="407"/>
    </location>
</feature>
<dbReference type="GO" id="GO:0046872">
    <property type="term" value="F:metal ion binding"/>
    <property type="evidence" value="ECO:0007669"/>
    <property type="project" value="UniProtKB-KW"/>
</dbReference>
<evidence type="ECO:0000256" key="2">
    <source>
        <dbReference type="ARBA" id="ARBA00007261"/>
    </source>
</evidence>
<dbReference type="InterPro" id="IPR011249">
    <property type="entry name" value="Metalloenz_LuxS/M16"/>
</dbReference>
<reference evidence="11 12" key="1">
    <citation type="submission" date="2016-10" db="EMBL/GenBank/DDBJ databases">
        <authorList>
            <person name="de Groot N.N."/>
        </authorList>
    </citation>
    <scope>NUCLEOTIDE SEQUENCE [LARGE SCALE GENOMIC DNA]</scope>
    <source>
        <strain evidence="11 12">DSM 25232</strain>
    </source>
</reference>
<name>A0A1H7TNA6_AQUAM</name>
<organism evidence="11 12">
    <name type="scientific">Aquimarina amphilecti</name>
    <dbReference type="NCBI Taxonomy" id="1038014"/>
    <lineage>
        <taxon>Bacteria</taxon>
        <taxon>Pseudomonadati</taxon>
        <taxon>Bacteroidota</taxon>
        <taxon>Flavobacteriia</taxon>
        <taxon>Flavobacteriales</taxon>
        <taxon>Flavobacteriaceae</taxon>
        <taxon>Aquimarina</taxon>
    </lineage>
</organism>
<keyword evidence="6" id="KW-0862">Zinc</keyword>
<evidence type="ECO:0000256" key="1">
    <source>
        <dbReference type="ARBA" id="ARBA00001947"/>
    </source>
</evidence>
<dbReference type="GO" id="GO:0006508">
    <property type="term" value="P:proteolysis"/>
    <property type="evidence" value="ECO:0007669"/>
    <property type="project" value="UniProtKB-KW"/>
</dbReference>
<dbReference type="PANTHER" id="PTHR43690:SF34">
    <property type="entry name" value="ZINC PROTEASE PQQL-LIKE"/>
    <property type="match status" value="1"/>
</dbReference>
<dbReference type="STRING" id="1038014.SAMN04487910_3519"/>
<sequence>MSSMIKKTIFNTFIGAFLCSIPFSGIAQSNDTKELNAASNVKNEDKIPVDPNVKIGKLKNGLTYYIRNNGKPEDKVELRLVVNAGSILEDDNQLGLAHFMEHMNFNGTKNFKKNDLVDYLQTIGVKFGADLNAYTSFDQTVYILPIPSDDPEKLEKGFQIIEDWAHNAELTEEAIDGERGVVLEEYRLGKGANERMLQEYLPIIAYNSRYSERLPIGTKKILENFKYEDVRSFYKDWYRPDLMSVVAVGDLDVATLEQKIKDHFSGIQMPSNPKKRETYDTPNHKETLIAVVSDKEASNSVVRLMYKDREVSEPMTTVGDYRKAIVERVFTQMMNSRLNELRNKPNPPFVFAGSSHSGIFARNREAYQSFALTSETGQLNALKTILQENKRVQKYGFKSSELDRAKKEISANWEKQFKDKDKRESARIIGEYINNYLEQEPIPGIEWEYQYTMSQLPTITLEEVNGLIKDFLHDDNRAVIMTGPEKEGLKQVTKEEILSLLKEVETSEIEDYKDEKVRENLIEKMPTPGKIVSSKKDEKLGVTVLELGNGAKITYKKTDFKNDEILFSAYSYGGSSLFSLEDHNQVTFGLGSITQTGLGGLSLNDMSKVMAGKIARVRPYINNLSEGFNGSATPKDLEILFQQIHLYFTSLNKDEKAFRSDQAKTKGFLANYLSNPQSYFREEFNKFQFGKNPRYTGFPTPEKLDAVNYELTYQKYKERFAGAGGFNFYFVGNIDESKLKQYAEKYIASLPDTGKDETYKTSNFRPLSGTHEKTVYKGKDPKSSVNIVWRGETAYDKSEKLAIEALGEILSIKLIEKLREEEGGVYGVGARGGMYKIGPSGGYSGYRFSISFPCGPENVKKLTDAAIAEVKKVINEGPTDKDLAKIKESRLLDYKEKSKQNSFWLSNLQNADYNQITIESEETYAETIKKLSKQDVQNIAKKYIDTGYILGVLMPEKK</sequence>
<dbReference type="InterPro" id="IPR001431">
    <property type="entry name" value="Pept_M16_Zn_BS"/>
</dbReference>
<keyword evidence="5" id="KW-0378">Hydrolase</keyword>
<evidence type="ECO:0000256" key="4">
    <source>
        <dbReference type="ARBA" id="ARBA00022723"/>
    </source>
</evidence>
<proteinExistence type="inferred from homology"/>
<dbReference type="SUPFAM" id="SSF63411">
    <property type="entry name" value="LuxS/MPP-like metallohydrolase"/>
    <property type="match status" value="4"/>
</dbReference>